<dbReference type="CDD" id="cd00093">
    <property type="entry name" value="HTH_XRE"/>
    <property type="match status" value="1"/>
</dbReference>
<evidence type="ECO:0000259" key="2">
    <source>
        <dbReference type="PROSITE" id="PS50943"/>
    </source>
</evidence>
<dbReference type="Pfam" id="PF13560">
    <property type="entry name" value="HTH_31"/>
    <property type="match status" value="1"/>
</dbReference>
<organism evidence="3">
    <name type="scientific">uncultured Gemmatimonadota bacterium</name>
    <dbReference type="NCBI Taxonomy" id="203437"/>
    <lineage>
        <taxon>Bacteria</taxon>
        <taxon>Pseudomonadati</taxon>
        <taxon>Gemmatimonadota</taxon>
        <taxon>environmental samples</taxon>
    </lineage>
</organism>
<dbReference type="EMBL" id="CADCTV010000102">
    <property type="protein sequence ID" value="CAA9300659.1"/>
    <property type="molecule type" value="Genomic_DNA"/>
</dbReference>
<dbReference type="PROSITE" id="PS50943">
    <property type="entry name" value="HTH_CROC1"/>
    <property type="match status" value="1"/>
</dbReference>
<feature type="domain" description="HTH cro/C1-type" evidence="2">
    <location>
        <begin position="17"/>
        <end position="66"/>
    </location>
</feature>
<dbReference type="InterPro" id="IPR001387">
    <property type="entry name" value="Cro/C1-type_HTH"/>
</dbReference>
<dbReference type="GO" id="GO:0003677">
    <property type="term" value="F:DNA binding"/>
    <property type="evidence" value="ECO:0007669"/>
    <property type="project" value="InterPro"/>
</dbReference>
<dbReference type="SUPFAM" id="SSF47413">
    <property type="entry name" value="lambda repressor-like DNA-binding domains"/>
    <property type="match status" value="1"/>
</dbReference>
<name>A0A6J4KBD4_9BACT</name>
<reference evidence="3" key="1">
    <citation type="submission" date="2020-02" db="EMBL/GenBank/DDBJ databases">
        <authorList>
            <person name="Meier V. D."/>
        </authorList>
    </citation>
    <scope>NUCLEOTIDE SEQUENCE</scope>
    <source>
        <strain evidence="3">AVDCRST_MAG89</strain>
    </source>
</reference>
<sequence>MHVRSSRDLGALARGRRQEIGWSQTELAARIGTSRSWVSEMENGKERVEVALVLKALHALGLMVDVRARAAEPSYAPEPLAPLPPRRASVGSRPALTRGGKSLSAARSMHQRGGPGAP</sequence>
<dbReference type="InterPro" id="IPR010982">
    <property type="entry name" value="Lambda_DNA-bd_dom_sf"/>
</dbReference>
<accession>A0A6J4KBD4</accession>
<gene>
    <name evidence="3" type="ORF">AVDCRST_MAG89-445</name>
</gene>
<evidence type="ECO:0000313" key="3">
    <source>
        <dbReference type="EMBL" id="CAA9300659.1"/>
    </source>
</evidence>
<dbReference type="SMART" id="SM00530">
    <property type="entry name" value="HTH_XRE"/>
    <property type="match status" value="1"/>
</dbReference>
<evidence type="ECO:0000256" key="1">
    <source>
        <dbReference type="SAM" id="MobiDB-lite"/>
    </source>
</evidence>
<feature type="region of interest" description="Disordered" evidence="1">
    <location>
        <begin position="75"/>
        <end position="118"/>
    </location>
</feature>
<dbReference type="AlphaFoldDB" id="A0A6J4KBD4"/>
<proteinExistence type="predicted"/>
<protein>
    <recommendedName>
        <fullName evidence="2">HTH cro/C1-type domain-containing protein</fullName>
    </recommendedName>
</protein>
<dbReference type="Gene3D" id="1.10.260.40">
    <property type="entry name" value="lambda repressor-like DNA-binding domains"/>
    <property type="match status" value="1"/>
</dbReference>